<dbReference type="EMBL" id="JAOXXL010000044">
    <property type="protein sequence ID" value="MCY7009095.1"/>
    <property type="molecule type" value="Genomic_DNA"/>
</dbReference>
<dbReference type="Pfam" id="PF13645">
    <property type="entry name" value="YkuD_2"/>
    <property type="match status" value="1"/>
</dbReference>
<keyword evidence="2" id="KW-1185">Reference proteome</keyword>
<protein>
    <submittedName>
        <fullName evidence="1">Murein L,D-transpeptidase catalytic domain family protein</fullName>
    </submittedName>
</protein>
<dbReference type="RefSeq" id="WP_265152815.1">
    <property type="nucleotide sequence ID" value="NZ_JAOXXL010000044.1"/>
</dbReference>
<dbReference type="PANTHER" id="PTHR38477:SF1">
    <property type="entry name" value="MUREIN L,D-TRANSPEPTIDASE CATALYTIC DOMAIN FAMILY PROTEIN"/>
    <property type="match status" value="1"/>
</dbReference>
<gene>
    <name evidence="1" type="ORF">OCK72_10710</name>
</gene>
<sequence length="246" mass="28055">MKSLKNIFTLIFYFTISISIFAEINFLNNFNLDNIDIKKKFSDSEIKTMYSELCLNDKVSYSCFNNAIHGLEKIEDLEIFNNSNDNLLVMVDYTKPSTEERLFIIDLKKKQLLMSSLVTHGKGTGDLYATKFSNKNNSYSTSSGFYLTGNIYNGKHGESLELYGLEKGKNDNARKRTIVMHSAYYANKKFAEKYGRLGRSKGCLALPTELNAKIINLISGGVVLYVHTNFDEDKEYDFSKLLSKSF</sequence>
<organism evidence="1 2">
    <name type="scientific">Fusobacterium simiae</name>
    <dbReference type="NCBI Taxonomy" id="855"/>
    <lineage>
        <taxon>Bacteria</taxon>
        <taxon>Fusobacteriati</taxon>
        <taxon>Fusobacteriota</taxon>
        <taxon>Fusobacteriia</taxon>
        <taxon>Fusobacteriales</taxon>
        <taxon>Fusobacteriaceae</taxon>
        <taxon>Fusobacterium</taxon>
    </lineage>
</organism>
<name>A0ABT4DKH5_FUSSI</name>
<comment type="caution">
    <text evidence="1">The sequence shown here is derived from an EMBL/GenBank/DDBJ whole genome shotgun (WGS) entry which is preliminary data.</text>
</comment>
<reference evidence="1" key="1">
    <citation type="submission" date="2022-09" db="EMBL/GenBank/DDBJ databases">
        <authorList>
            <person name="Zoaiter M."/>
        </authorList>
    </citation>
    <scope>NUCLEOTIDE SEQUENCE</scope>
    <source>
        <strain evidence="1">DSM 19848</strain>
    </source>
</reference>
<evidence type="ECO:0000313" key="2">
    <source>
        <dbReference type="Proteomes" id="UP001062738"/>
    </source>
</evidence>
<dbReference type="Proteomes" id="UP001062738">
    <property type="component" value="Unassembled WGS sequence"/>
</dbReference>
<evidence type="ECO:0000313" key="1">
    <source>
        <dbReference type="EMBL" id="MCY7009095.1"/>
    </source>
</evidence>
<dbReference type="InterPro" id="IPR032676">
    <property type="entry name" value="YkuD_2"/>
</dbReference>
<dbReference type="PANTHER" id="PTHR38477">
    <property type="entry name" value="HYPOTHETICAL EXPORTED PROTEIN"/>
    <property type="match status" value="1"/>
</dbReference>
<proteinExistence type="predicted"/>
<accession>A0ABT4DKH5</accession>